<dbReference type="PANTHER" id="PTHR43818">
    <property type="entry name" value="BCDNA.GH03377"/>
    <property type="match status" value="1"/>
</dbReference>
<evidence type="ECO:0000313" key="4">
    <source>
        <dbReference type="EMBL" id="SUZ47659.1"/>
    </source>
</evidence>
<feature type="domain" description="Gfo/Idh/MocA-like oxidoreductase N-terminal" evidence="2">
    <location>
        <begin position="6"/>
        <end position="114"/>
    </location>
</feature>
<dbReference type="Gene3D" id="3.40.50.720">
    <property type="entry name" value="NAD(P)-binding Rossmann-like Domain"/>
    <property type="match status" value="1"/>
</dbReference>
<dbReference type="AlphaFoldDB" id="A0A381MZL2"/>
<reference evidence="4" key="1">
    <citation type="submission" date="2018-05" db="EMBL/GenBank/DDBJ databases">
        <authorList>
            <person name="Lanie J.A."/>
            <person name="Ng W.-L."/>
            <person name="Kazmierczak K.M."/>
            <person name="Andrzejewski T.M."/>
            <person name="Davidsen T.M."/>
            <person name="Wayne K.J."/>
            <person name="Tettelin H."/>
            <person name="Glass J.I."/>
            <person name="Rusch D."/>
            <person name="Podicherti R."/>
            <person name="Tsui H.-C.T."/>
            <person name="Winkler M.E."/>
        </authorList>
    </citation>
    <scope>NUCLEOTIDE SEQUENCE</scope>
</reference>
<sequence length="356" mass="38880">MAAPVRVALFGNSHAEAVQLPALACIGGNEVIGIAGYDAGKAAASAKRWGIKCSTSNWRELLELDPDLVIITTPVDLHYEMVRGALDTSAAVLCEKPFTLEVSQAEELTELAQGRLALINYQLRWNPYRRKMRSLCQAGFVGKLLHVRADLVLDTPGFATRPYSWWSQAPRGGGVLGATGTHVIDNIQWMFGPIKDVSARLETFVKRREDARGVEREVTSDDFAELSLRLENGAHVHFTVSLALQGVSRWLFELAGSEGSLCLDREQHLVGAKHGREMLPIESEVAWLPPEYYGIQGRGPFAALEAPFLASVVEAVADGQTQLNEAATFADGLTNVRILDAARRSSLTGGRWVSCR</sequence>
<feature type="domain" description="GFO/IDH/MocA-like oxidoreductase" evidence="3">
    <location>
        <begin position="130"/>
        <end position="261"/>
    </location>
</feature>
<organism evidence="4">
    <name type="scientific">marine metagenome</name>
    <dbReference type="NCBI Taxonomy" id="408172"/>
    <lineage>
        <taxon>unclassified sequences</taxon>
        <taxon>metagenomes</taxon>
        <taxon>ecological metagenomes</taxon>
    </lineage>
</organism>
<evidence type="ECO:0000256" key="1">
    <source>
        <dbReference type="ARBA" id="ARBA00023002"/>
    </source>
</evidence>
<dbReference type="Pfam" id="PF22725">
    <property type="entry name" value="GFO_IDH_MocA_C3"/>
    <property type="match status" value="1"/>
</dbReference>
<dbReference type="Gene3D" id="3.30.360.10">
    <property type="entry name" value="Dihydrodipicolinate Reductase, domain 2"/>
    <property type="match status" value="1"/>
</dbReference>
<proteinExistence type="predicted"/>
<dbReference type="GO" id="GO:0000166">
    <property type="term" value="F:nucleotide binding"/>
    <property type="evidence" value="ECO:0007669"/>
    <property type="project" value="InterPro"/>
</dbReference>
<dbReference type="Pfam" id="PF01408">
    <property type="entry name" value="GFO_IDH_MocA"/>
    <property type="match status" value="1"/>
</dbReference>
<keyword evidence="1" id="KW-0560">Oxidoreductase</keyword>
<evidence type="ECO:0000259" key="2">
    <source>
        <dbReference type="Pfam" id="PF01408"/>
    </source>
</evidence>
<accession>A0A381MZL2</accession>
<protein>
    <recommendedName>
        <fullName evidence="5">Gfo/Idh/MocA-like oxidoreductase N-terminal domain-containing protein</fullName>
    </recommendedName>
</protein>
<dbReference type="EMBL" id="UINC01000028">
    <property type="protein sequence ID" value="SUZ47659.1"/>
    <property type="molecule type" value="Genomic_DNA"/>
</dbReference>
<dbReference type="GO" id="GO:0016491">
    <property type="term" value="F:oxidoreductase activity"/>
    <property type="evidence" value="ECO:0007669"/>
    <property type="project" value="UniProtKB-KW"/>
</dbReference>
<name>A0A381MZL2_9ZZZZ</name>
<gene>
    <name evidence="4" type="ORF">METZ01_LOCUS513</name>
</gene>
<dbReference type="InterPro" id="IPR000683">
    <property type="entry name" value="Gfo/Idh/MocA-like_OxRdtase_N"/>
</dbReference>
<dbReference type="SUPFAM" id="SSF55347">
    <property type="entry name" value="Glyceraldehyde-3-phosphate dehydrogenase-like, C-terminal domain"/>
    <property type="match status" value="1"/>
</dbReference>
<evidence type="ECO:0008006" key="5">
    <source>
        <dbReference type="Google" id="ProtNLM"/>
    </source>
</evidence>
<evidence type="ECO:0000259" key="3">
    <source>
        <dbReference type="Pfam" id="PF22725"/>
    </source>
</evidence>
<dbReference type="InterPro" id="IPR055170">
    <property type="entry name" value="GFO_IDH_MocA-like_dom"/>
</dbReference>
<dbReference type="InterPro" id="IPR036291">
    <property type="entry name" value="NAD(P)-bd_dom_sf"/>
</dbReference>
<dbReference type="PANTHER" id="PTHR43818:SF11">
    <property type="entry name" value="BCDNA.GH03377"/>
    <property type="match status" value="1"/>
</dbReference>
<dbReference type="InterPro" id="IPR050463">
    <property type="entry name" value="Gfo/Idh/MocA_oxidrdct_glycsds"/>
</dbReference>
<dbReference type="SUPFAM" id="SSF51735">
    <property type="entry name" value="NAD(P)-binding Rossmann-fold domains"/>
    <property type="match status" value="1"/>
</dbReference>